<organism evidence="1 2">
    <name type="scientific">Dysgonomonas macrotermitis</name>
    <dbReference type="NCBI Taxonomy" id="1346286"/>
    <lineage>
        <taxon>Bacteria</taxon>
        <taxon>Pseudomonadati</taxon>
        <taxon>Bacteroidota</taxon>
        <taxon>Bacteroidia</taxon>
        <taxon>Bacteroidales</taxon>
        <taxon>Dysgonomonadaceae</taxon>
        <taxon>Dysgonomonas</taxon>
    </lineage>
</organism>
<evidence type="ECO:0000313" key="2">
    <source>
        <dbReference type="Proteomes" id="UP000184480"/>
    </source>
</evidence>
<sequence>MFDPYWISIQDNHSNDSDTSDIGIEYLFGII</sequence>
<name>A0A1M4X909_9BACT</name>
<evidence type="ECO:0000313" key="1">
    <source>
        <dbReference type="EMBL" id="SHE89947.1"/>
    </source>
</evidence>
<dbReference type="Proteomes" id="UP000184480">
    <property type="component" value="Unassembled WGS sequence"/>
</dbReference>
<dbReference type="AlphaFoldDB" id="A0A1M4X909"/>
<reference evidence="2" key="1">
    <citation type="submission" date="2016-11" db="EMBL/GenBank/DDBJ databases">
        <authorList>
            <person name="Varghese N."/>
            <person name="Submissions S."/>
        </authorList>
    </citation>
    <scope>NUCLEOTIDE SEQUENCE [LARGE SCALE GENOMIC DNA]</scope>
    <source>
        <strain evidence="2">DSM 27370</strain>
    </source>
</reference>
<proteinExistence type="predicted"/>
<keyword evidence="2" id="KW-1185">Reference proteome</keyword>
<gene>
    <name evidence="1" type="ORF">SAMN05444362_102443</name>
</gene>
<dbReference type="EMBL" id="FQUC01000002">
    <property type="protein sequence ID" value="SHE89947.1"/>
    <property type="molecule type" value="Genomic_DNA"/>
</dbReference>
<accession>A0A1M4X909</accession>
<protein>
    <submittedName>
        <fullName evidence="1">Uncharacterized protein</fullName>
    </submittedName>
</protein>